<evidence type="ECO:0000313" key="3">
    <source>
        <dbReference type="Proteomes" id="UP001151760"/>
    </source>
</evidence>
<reference evidence="2" key="1">
    <citation type="journal article" date="2022" name="Int. J. Mol. Sci.">
        <title>Draft Genome of Tanacetum Coccineum: Genomic Comparison of Closely Related Tanacetum-Family Plants.</title>
        <authorList>
            <person name="Yamashiro T."/>
            <person name="Shiraishi A."/>
            <person name="Nakayama K."/>
            <person name="Satake H."/>
        </authorList>
    </citation>
    <scope>NUCLEOTIDE SEQUENCE</scope>
</reference>
<evidence type="ECO:0000313" key="2">
    <source>
        <dbReference type="EMBL" id="GJT81275.1"/>
    </source>
</evidence>
<keyword evidence="3" id="KW-1185">Reference proteome</keyword>
<dbReference type="Proteomes" id="UP001151760">
    <property type="component" value="Unassembled WGS sequence"/>
</dbReference>
<sequence length="305" mass="35112">MQELIIDYGPAPFRFFHYWFNLNGFDKIVEDTWKSLATVDSNVQSKLSDIDIILDQDSSNEEILSDRSLLLKELNDINSIDSLEAAQKSKVRWAIEGDENTKFFHGILNNKHSQLTIYRTLVDGEWIVDMLSLEQQNDLEQNVSNKILEAFRTRYCGNLVWLDKILKKFKMENSKHGSTQMQEKPDYRKSQGAQTPSEVKCMQNVPYALAIGYIMYAVRCTRPNVVFAQNICSRFQQNSGDIYWAAAKTILEYLRNTKDMVLVYGVKPEFALKVNCYSDAGFQTDKNNNKSQSRYVFLLNGGAVD</sequence>
<dbReference type="PANTHER" id="PTHR11439:SF496">
    <property type="entry name" value="RNA-DIRECTED DNA POLYMERASE"/>
    <property type="match status" value="1"/>
</dbReference>
<feature type="region of interest" description="Disordered" evidence="1">
    <location>
        <begin position="176"/>
        <end position="195"/>
    </location>
</feature>
<evidence type="ECO:0000256" key="1">
    <source>
        <dbReference type="SAM" id="MobiDB-lite"/>
    </source>
</evidence>
<evidence type="ECO:0008006" key="4">
    <source>
        <dbReference type="Google" id="ProtNLM"/>
    </source>
</evidence>
<proteinExistence type="predicted"/>
<protein>
    <recommendedName>
        <fullName evidence="4">Reverse transcriptase Ty1/copia-type domain-containing protein</fullName>
    </recommendedName>
</protein>
<dbReference type="EMBL" id="BQNB010019068">
    <property type="protein sequence ID" value="GJT81275.1"/>
    <property type="molecule type" value="Genomic_DNA"/>
</dbReference>
<name>A0ABQ5H071_9ASTR</name>
<accession>A0ABQ5H071</accession>
<organism evidence="2 3">
    <name type="scientific">Tanacetum coccineum</name>
    <dbReference type="NCBI Taxonomy" id="301880"/>
    <lineage>
        <taxon>Eukaryota</taxon>
        <taxon>Viridiplantae</taxon>
        <taxon>Streptophyta</taxon>
        <taxon>Embryophyta</taxon>
        <taxon>Tracheophyta</taxon>
        <taxon>Spermatophyta</taxon>
        <taxon>Magnoliopsida</taxon>
        <taxon>eudicotyledons</taxon>
        <taxon>Gunneridae</taxon>
        <taxon>Pentapetalae</taxon>
        <taxon>asterids</taxon>
        <taxon>campanulids</taxon>
        <taxon>Asterales</taxon>
        <taxon>Asteraceae</taxon>
        <taxon>Asteroideae</taxon>
        <taxon>Anthemideae</taxon>
        <taxon>Anthemidinae</taxon>
        <taxon>Tanacetum</taxon>
    </lineage>
</organism>
<comment type="caution">
    <text evidence="2">The sequence shown here is derived from an EMBL/GenBank/DDBJ whole genome shotgun (WGS) entry which is preliminary data.</text>
</comment>
<reference evidence="2" key="2">
    <citation type="submission" date="2022-01" db="EMBL/GenBank/DDBJ databases">
        <authorList>
            <person name="Yamashiro T."/>
            <person name="Shiraishi A."/>
            <person name="Satake H."/>
            <person name="Nakayama K."/>
        </authorList>
    </citation>
    <scope>NUCLEOTIDE SEQUENCE</scope>
</reference>
<gene>
    <name evidence="2" type="ORF">Tco_1055617</name>
</gene>
<dbReference type="PANTHER" id="PTHR11439">
    <property type="entry name" value="GAG-POL-RELATED RETROTRANSPOSON"/>
    <property type="match status" value="1"/>
</dbReference>